<comment type="caution">
    <text evidence="8">The sequence shown here is derived from an EMBL/GenBank/DDBJ whole genome shotgun (WGS) entry which is preliminary data.</text>
</comment>
<dbReference type="InterPro" id="IPR036400">
    <property type="entry name" value="Cyt_B5-like_heme/steroid_sf"/>
</dbReference>
<evidence type="ECO:0000256" key="1">
    <source>
        <dbReference type="ARBA" id="ARBA00037690"/>
    </source>
</evidence>
<evidence type="ECO:0000256" key="3">
    <source>
        <dbReference type="ARBA" id="ARBA00039568"/>
    </source>
</evidence>
<feature type="compositionally biased region" description="Basic and acidic residues" evidence="5">
    <location>
        <begin position="245"/>
        <end position="254"/>
    </location>
</feature>
<dbReference type="Pfam" id="PF00173">
    <property type="entry name" value="Cyt-b5"/>
    <property type="match status" value="1"/>
</dbReference>
<evidence type="ECO:0000256" key="4">
    <source>
        <dbReference type="ARBA" id="ARBA00042241"/>
    </source>
</evidence>
<evidence type="ECO:0000313" key="8">
    <source>
        <dbReference type="EMBL" id="NWX05267.1"/>
    </source>
</evidence>
<evidence type="ECO:0000256" key="5">
    <source>
        <dbReference type="SAM" id="MobiDB-lite"/>
    </source>
</evidence>
<reference evidence="8 9" key="1">
    <citation type="submission" date="2019-09" db="EMBL/GenBank/DDBJ databases">
        <title>Bird 10,000 Genomes (B10K) Project - Family phase.</title>
        <authorList>
            <person name="Zhang G."/>
        </authorList>
    </citation>
    <scope>NUCLEOTIDE SEQUENCE [LARGE SCALE GENOMIC DNA]</scope>
    <source>
        <strain evidence="8">OUT-0007</strain>
        <tissue evidence="8">Blood</tissue>
    </source>
</reference>
<dbReference type="Proteomes" id="UP000546235">
    <property type="component" value="Unassembled WGS sequence"/>
</dbReference>
<evidence type="ECO:0000259" key="7">
    <source>
        <dbReference type="SMART" id="SM01117"/>
    </source>
</evidence>
<dbReference type="SMART" id="SM01117">
    <property type="entry name" value="Cyt-b5"/>
    <property type="match status" value="1"/>
</dbReference>
<feature type="signal peptide" evidence="6">
    <location>
        <begin position="1"/>
        <end position="18"/>
    </location>
</feature>
<evidence type="ECO:0000313" key="9">
    <source>
        <dbReference type="Proteomes" id="UP000546235"/>
    </source>
</evidence>
<dbReference type="SUPFAM" id="SSF55856">
    <property type="entry name" value="Cytochrome b5-like heme/steroid binding domain"/>
    <property type="match status" value="1"/>
</dbReference>
<dbReference type="AlphaFoldDB" id="A0A7K6T494"/>
<dbReference type="GO" id="GO:0016020">
    <property type="term" value="C:membrane"/>
    <property type="evidence" value="ECO:0007669"/>
    <property type="project" value="TreeGrafter"/>
</dbReference>
<gene>
    <name evidence="8" type="primary">Cyb5d2</name>
    <name evidence="8" type="ORF">CALNIC_R06826</name>
</gene>
<keyword evidence="9" id="KW-1185">Reference proteome</keyword>
<keyword evidence="6" id="KW-0732">Signal</keyword>
<dbReference type="GO" id="GO:0012505">
    <property type="term" value="C:endomembrane system"/>
    <property type="evidence" value="ECO:0007669"/>
    <property type="project" value="TreeGrafter"/>
</dbReference>
<dbReference type="EMBL" id="VZSB01001832">
    <property type="protein sequence ID" value="NWX05267.1"/>
    <property type="molecule type" value="Genomic_DNA"/>
</dbReference>
<accession>A0A7K6T494</accession>
<feature type="region of interest" description="Disordered" evidence="5">
    <location>
        <begin position="241"/>
        <end position="263"/>
    </location>
</feature>
<feature type="domain" description="Cytochrome b5 heme-binding" evidence="7">
    <location>
        <begin position="51"/>
        <end position="147"/>
    </location>
</feature>
<feature type="non-terminal residue" evidence="8">
    <location>
        <position position="1"/>
    </location>
</feature>
<comment type="function">
    <text evidence="1">Heme-binding protein which promotes neuronal but not astrocyte differentiation.</text>
</comment>
<protein>
    <recommendedName>
        <fullName evidence="3">Neuferricin</fullName>
    </recommendedName>
    <alternativeName>
        <fullName evidence="4">Cytochrome b5 domain-containing protein 2</fullName>
    </alternativeName>
</protein>
<dbReference type="PANTHER" id="PTHR10281:SF4">
    <property type="entry name" value="NEUFERRICIN"/>
    <property type="match status" value="1"/>
</dbReference>
<dbReference type="InterPro" id="IPR050577">
    <property type="entry name" value="MAPR/NEUFC/NENF-like"/>
</dbReference>
<feature type="chain" id="PRO_5029599088" description="Neuferricin" evidence="6">
    <location>
        <begin position="19"/>
        <end position="274"/>
    </location>
</feature>
<name>A0A7K6T494_CALNI</name>
<dbReference type="Gene3D" id="3.10.120.10">
    <property type="entry name" value="Cytochrome b5-like heme/steroid binding domain"/>
    <property type="match status" value="1"/>
</dbReference>
<sequence length="274" mass="29773">GPMRRGAAAAALLCLGAACLLDRGFDPRPWLLLGRGFDPRAWLMQPRGRLLSAAELGRYRGAPGEPGLYLAVLGRIFDVERGRRHYGPGGAYSSLAGRDASRAFATGDFTQAGLVDDVSGLSPGEMLAVRSWLAFYRQHYEPVGKLVGRFYDENGAPTEALRQAEAAIEEAQKLKAQSEQGQQQFPPCNSEWSSAKGSRFWCSRQSGGVSRDWTGVPRKLYQPGSRGSRCVCVRTAGAPWGQPDSAEHSDRGDLDNPQLEEYEGCDPLAPQCVL</sequence>
<dbReference type="InterPro" id="IPR001199">
    <property type="entry name" value="Cyt_B5-like_heme/steroid-bd"/>
</dbReference>
<proteinExistence type="inferred from homology"/>
<dbReference type="PANTHER" id="PTHR10281">
    <property type="entry name" value="MEMBRANE-ASSOCIATED PROGESTERONE RECEPTOR COMPONENT-RELATED"/>
    <property type="match status" value="1"/>
</dbReference>
<organism evidence="8 9">
    <name type="scientific">Caloenas nicobarica</name>
    <name type="common">Nicobar pigeon</name>
    <dbReference type="NCBI Taxonomy" id="187106"/>
    <lineage>
        <taxon>Eukaryota</taxon>
        <taxon>Metazoa</taxon>
        <taxon>Chordata</taxon>
        <taxon>Craniata</taxon>
        <taxon>Vertebrata</taxon>
        <taxon>Euteleostomi</taxon>
        <taxon>Archelosauria</taxon>
        <taxon>Archosauria</taxon>
        <taxon>Dinosauria</taxon>
        <taxon>Saurischia</taxon>
        <taxon>Theropoda</taxon>
        <taxon>Coelurosauria</taxon>
        <taxon>Aves</taxon>
        <taxon>Neognathae</taxon>
        <taxon>Neoaves</taxon>
        <taxon>Columbimorphae</taxon>
        <taxon>Columbiformes</taxon>
        <taxon>Columbidae</taxon>
        <taxon>Caloenas</taxon>
    </lineage>
</organism>
<feature type="non-terminal residue" evidence="8">
    <location>
        <position position="274"/>
    </location>
</feature>
<evidence type="ECO:0000256" key="6">
    <source>
        <dbReference type="SAM" id="SignalP"/>
    </source>
</evidence>
<comment type="similarity">
    <text evidence="2">Belongs to the cytochrome b5 family. MAPR subfamily.</text>
</comment>
<evidence type="ECO:0000256" key="2">
    <source>
        <dbReference type="ARBA" id="ARBA00038357"/>
    </source>
</evidence>